<dbReference type="InterPro" id="IPR057327">
    <property type="entry name" value="Vts1_dom"/>
</dbReference>
<dbReference type="InterPro" id="IPR001878">
    <property type="entry name" value="Znf_CCHC"/>
</dbReference>
<reference evidence="5" key="1">
    <citation type="submission" date="2025-08" db="UniProtKB">
        <authorList>
            <consortium name="RefSeq"/>
        </authorList>
    </citation>
    <scope>IDENTIFICATION</scope>
</reference>
<feature type="compositionally biased region" description="Basic and acidic residues" evidence="2">
    <location>
        <begin position="630"/>
        <end position="643"/>
    </location>
</feature>
<dbReference type="InterPro" id="IPR042793">
    <property type="entry name" value="ZCCHC2"/>
</dbReference>
<dbReference type="GeneID" id="110075414"/>
<feature type="compositionally biased region" description="Polar residues" evidence="2">
    <location>
        <begin position="1172"/>
        <end position="1181"/>
    </location>
</feature>
<evidence type="ECO:0000256" key="1">
    <source>
        <dbReference type="PROSITE-ProRule" id="PRU00047"/>
    </source>
</evidence>
<keyword evidence="1" id="KW-0479">Metal-binding</keyword>
<proteinExistence type="predicted"/>
<evidence type="ECO:0000313" key="5">
    <source>
        <dbReference type="RefSeq" id="XP_072854634.1"/>
    </source>
</evidence>
<dbReference type="RefSeq" id="XP_072854634.1">
    <property type="nucleotide sequence ID" value="XM_072998533.1"/>
</dbReference>
<feature type="compositionally biased region" description="Polar residues" evidence="2">
    <location>
        <begin position="997"/>
        <end position="1006"/>
    </location>
</feature>
<feature type="region of interest" description="Disordered" evidence="2">
    <location>
        <begin position="1172"/>
        <end position="1201"/>
    </location>
</feature>
<feature type="region of interest" description="Disordered" evidence="2">
    <location>
        <begin position="609"/>
        <end position="643"/>
    </location>
</feature>
<evidence type="ECO:0000313" key="4">
    <source>
        <dbReference type="Proteomes" id="UP001652642"/>
    </source>
</evidence>
<dbReference type="SUPFAM" id="SSF64268">
    <property type="entry name" value="PX domain"/>
    <property type="match status" value="1"/>
</dbReference>
<gene>
    <name evidence="5" type="primary">ZCCHC2</name>
</gene>
<dbReference type="Proteomes" id="UP001652642">
    <property type="component" value="Chromosome 4"/>
</dbReference>
<feature type="region of interest" description="Disordered" evidence="2">
    <location>
        <begin position="174"/>
        <end position="209"/>
    </location>
</feature>
<keyword evidence="4" id="KW-1185">Reference proteome</keyword>
<dbReference type="Pfam" id="PF00098">
    <property type="entry name" value="zf-CCHC"/>
    <property type="match status" value="1"/>
</dbReference>
<organism evidence="4 5">
    <name type="scientific">Pogona vitticeps</name>
    <name type="common">central bearded dragon</name>
    <dbReference type="NCBI Taxonomy" id="103695"/>
    <lineage>
        <taxon>Eukaryota</taxon>
        <taxon>Metazoa</taxon>
        <taxon>Chordata</taxon>
        <taxon>Craniata</taxon>
        <taxon>Vertebrata</taxon>
        <taxon>Euteleostomi</taxon>
        <taxon>Lepidosauria</taxon>
        <taxon>Squamata</taxon>
        <taxon>Bifurcata</taxon>
        <taxon>Unidentata</taxon>
        <taxon>Episquamata</taxon>
        <taxon>Toxicofera</taxon>
        <taxon>Iguania</taxon>
        <taxon>Acrodonta</taxon>
        <taxon>Agamidae</taxon>
        <taxon>Amphibolurinae</taxon>
        <taxon>Pogona</taxon>
    </lineage>
</organism>
<dbReference type="InterPro" id="IPR036871">
    <property type="entry name" value="PX_dom_sf"/>
</dbReference>
<evidence type="ECO:0000256" key="2">
    <source>
        <dbReference type="SAM" id="MobiDB-lite"/>
    </source>
</evidence>
<accession>A0ABM5GAF4</accession>
<dbReference type="SMART" id="SM00343">
    <property type="entry name" value="ZnF_C2HC"/>
    <property type="match status" value="1"/>
</dbReference>
<sequence>MLKMKLPVKQPRQRQTMSQKAGEEEDEAAAAAAGGVALREGGGGGGASHPRRSEAGPGTAVPSGGVRGGGGGGPPPPSPVLRCLCGCSAGGAREAVYEWFGLTLGSAQRLEFAVGLLDLLNPLELRFLGSCLEELARKDYHCLRDSEVKANGVAGAAAGAGGVVDAAAAVAAPAGSSPAPPGPAGQPQQLLAAPPPPPPSSPPAAAASPPALAAAAVPLPPAGGSDFRDPVVRSKLIVYLALLGSENREAAGRLHRLLPQIDAILQYCRPVGPLRAGREVEDEAVALAGPRAVEEGLGLVAQEELLLLFTMASLHPAFSFHQRVTLREHLDRLRRALCRDTEEADGLACHGNRNFPHHCMPRNEGSLLEQRAASHDKSMIASHKPQQEERNPTPSSLGLVSAVHIQKIMLKGAPRKRSDKHLEYTFKVIWSDHSISCVTKTHQELQEFLLKLPKELSSEAFDKTILGALNQGFQKQEERRHPDLEPMIRQLFSTTSQAFLQNQRVNSFFQSLSVESFHAHNNFQNSLKTSKMPEHFKEDSSEASSQEEEMMQHTLIHKKHNGKCPVANSINTKSSSMDGFDVTHSEYNGVADWRRKGCALQQHPEHCALLDQNTGEKRNLPAVSKKKGKLQPEKDKVKRTDTRLTTRANCVRVADAHHLHPGTAKDSNLDITVGHDTCGETSSESYSSPSSPRHDGRESFESEEEKDRDTDSNSEDSGNQTVLRFTGYGATDLNKSSAQISVRSDNQNIVDDPLSSQFQPISFMPPLHCVVLNDGQKPETVVPPPISADGKTLGMMVANSAPVAMGSTAESEKHVELLSSPLPTTFLPSTVQHLTVQRTKISSPQTSPESCSVTGPQPQQTGNISIGSPNTAFIPVHNPGNFPGSTVPTTDPVSKSASHVMGLNQMVPPHVEGNTGVIPQSPSLKVVPAAGLPPVPFTVPITPHATSVLPNQNTTVLNTVASPPPPPSSGLCVSQVQPTVPPAIPTHTPGPAPSPSPALTHSTAQSDSTSYISAVGNTNANGTLLPPQQLGSGPCGSCGRRCSCGTNGSLQINSYFYHNALHGQVYRVPPFFTLPSLCNGSYLNQAHQTNGTQIPFYLPRAPYANGLMHDPVMGSQTSYGMQQMTGYGRFYPVYPAQNVVANTNGSGPKKNGNVSCYNCGVSGHYAQDCKQSSMEASQQGTYRLRYAPPPPPSNDTLDSAD</sequence>
<keyword evidence="1" id="KW-0863">Zinc-finger</keyword>
<feature type="compositionally biased region" description="Pro residues" evidence="2">
    <location>
        <begin position="193"/>
        <end position="202"/>
    </location>
</feature>
<dbReference type="Pfam" id="PF25479">
    <property type="entry name" value="Vts1"/>
    <property type="match status" value="1"/>
</dbReference>
<feature type="region of interest" description="Disordered" evidence="2">
    <location>
        <begin position="840"/>
        <end position="860"/>
    </location>
</feature>
<feature type="region of interest" description="Disordered" evidence="2">
    <location>
        <begin position="981"/>
        <end position="1006"/>
    </location>
</feature>
<evidence type="ECO:0000259" key="3">
    <source>
        <dbReference type="PROSITE" id="PS50158"/>
    </source>
</evidence>
<protein>
    <submittedName>
        <fullName evidence="5">Zinc finger CCHC domain-containing protein 2 isoform X1</fullName>
    </submittedName>
</protein>
<dbReference type="PROSITE" id="PS50158">
    <property type="entry name" value="ZF_CCHC"/>
    <property type="match status" value="1"/>
</dbReference>
<feature type="region of interest" description="Disordered" evidence="2">
    <location>
        <begin position="370"/>
        <end position="395"/>
    </location>
</feature>
<keyword evidence="1" id="KW-0862">Zinc</keyword>
<dbReference type="Pfam" id="PF26034">
    <property type="entry name" value="PHAT_SMAUG"/>
    <property type="match status" value="1"/>
</dbReference>
<feature type="region of interest" description="Disordered" evidence="2">
    <location>
        <begin position="660"/>
        <end position="721"/>
    </location>
</feature>
<dbReference type="InterPro" id="IPR058599">
    <property type="entry name" value="PHAT_Smg/ZCCHC2-like"/>
</dbReference>
<dbReference type="Gene3D" id="3.30.1520.10">
    <property type="entry name" value="Phox-like domain"/>
    <property type="match status" value="1"/>
</dbReference>
<feature type="compositionally biased region" description="Low complexity" evidence="2">
    <location>
        <begin position="29"/>
        <end position="39"/>
    </location>
</feature>
<dbReference type="InterPro" id="IPR036875">
    <property type="entry name" value="Znf_CCHC_sf"/>
</dbReference>
<feature type="compositionally biased region" description="Basic and acidic residues" evidence="2">
    <location>
        <begin position="609"/>
        <end position="619"/>
    </location>
</feature>
<dbReference type="Gene3D" id="4.10.60.10">
    <property type="entry name" value="Zinc finger, CCHC-type"/>
    <property type="match status" value="1"/>
</dbReference>
<feature type="compositionally biased region" description="Low complexity" evidence="2">
    <location>
        <begin position="682"/>
        <end position="691"/>
    </location>
</feature>
<dbReference type="PANTHER" id="PTHR46939:SF1">
    <property type="entry name" value="ZINC FINGER CCHC DOMAIN-CONTAINING PROTEIN 2"/>
    <property type="match status" value="1"/>
</dbReference>
<name>A0ABM5GAF4_9SAUR</name>
<dbReference type="PANTHER" id="PTHR46939">
    <property type="entry name" value="ZINC FINGER CCHC DOMAIN-CONTAINING PROTEIN 2"/>
    <property type="match status" value="1"/>
</dbReference>
<dbReference type="SUPFAM" id="SSF57756">
    <property type="entry name" value="Retrovirus zinc finger-like domains"/>
    <property type="match status" value="1"/>
</dbReference>
<feature type="domain" description="CCHC-type" evidence="3">
    <location>
        <begin position="1156"/>
        <end position="1171"/>
    </location>
</feature>
<feature type="region of interest" description="Disordered" evidence="2">
    <location>
        <begin position="1"/>
        <end position="74"/>
    </location>
</feature>
<feature type="compositionally biased region" description="Basic and acidic residues" evidence="2">
    <location>
        <begin position="692"/>
        <end position="711"/>
    </location>
</feature>
<feature type="compositionally biased region" description="Pro residues" evidence="2">
    <location>
        <begin position="981"/>
        <end position="996"/>
    </location>
</feature>